<feature type="domain" description="Glycoside hydrolase family 5" evidence="6">
    <location>
        <begin position="195"/>
        <end position="394"/>
    </location>
</feature>
<dbReference type="InterPro" id="IPR052066">
    <property type="entry name" value="Glycosphingolipid_Hydrolases"/>
</dbReference>
<dbReference type="InterPro" id="IPR041036">
    <property type="entry name" value="GH5_C"/>
</dbReference>
<dbReference type="GO" id="GO:1901136">
    <property type="term" value="P:carbohydrate derivative catabolic process"/>
    <property type="evidence" value="ECO:0007669"/>
    <property type="project" value="UniProtKB-ARBA"/>
</dbReference>
<dbReference type="AlphaFoldDB" id="A0A9W6ZWX5"/>
<gene>
    <name evidence="8" type="ORF">TrRE_jg12725</name>
</gene>
<dbReference type="PANTHER" id="PTHR31308:SF3">
    <property type="entry name" value="ENDOGLYCOCERAMIDASE"/>
    <property type="match status" value="1"/>
</dbReference>
<keyword evidence="5" id="KW-0732">Signal</keyword>
<evidence type="ECO:0008006" key="10">
    <source>
        <dbReference type="Google" id="ProtNLM"/>
    </source>
</evidence>
<evidence type="ECO:0000256" key="1">
    <source>
        <dbReference type="ARBA" id="ARBA00005641"/>
    </source>
</evidence>
<keyword evidence="3 4" id="KW-0326">Glycosidase</keyword>
<dbReference type="OrthoDB" id="1887033at2759"/>
<evidence type="ECO:0000256" key="5">
    <source>
        <dbReference type="SAM" id="SignalP"/>
    </source>
</evidence>
<dbReference type="EMBL" id="BRXZ01000972">
    <property type="protein sequence ID" value="GMH58852.1"/>
    <property type="molecule type" value="Genomic_DNA"/>
</dbReference>
<evidence type="ECO:0000256" key="4">
    <source>
        <dbReference type="RuleBase" id="RU361153"/>
    </source>
</evidence>
<feature type="chain" id="PRO_5040746156" description="Endoglycoceramidase" evidence="5">
    <location>
        <begin position="17"/>
        <end position="498"/>
    </location>
</feature>
<sequence length="498" mass="55295">MMLKVLLATLLSFGCAERLSVDPSTSQFVDSVGNQYLFRGLNSVGKYAFEDVSDAQIDVMSGAGFNVVRLGFSWDLYETAPGVFSEEYLNSALDVIRRLGKRGIYSFIDMHQDVISHQFCGHGFPEFYSWPENTTDYMKGGKHAFPEPIAAPEYGDDDEYSQDFGLITNCGEVESTPLGWAGTYATRALSSSVQMMYDNSDGRQDAFKEFWRRAAAAFKEEEFVLAYELVNEPWVGDVFRHPSLLVPSVADKKTLAPFYDAIAESIREVDPDTIIFYEPSTGGNIQDTFKSGFEAGPGGKDFDSKNALSYHVYCPPLQTDIGDASKSKWTAKACEKASAWQIGVRGKDVTRLATAGFLTEFGAVDPTNEYAREYLAAVADTTDELLHSWTYWYMHIDVENGNPELKTLARSYARRVNGSIKSMKFDSKNGDFEVTFVTGMVGEESEIFASDEFYYDKGKVVEVGGEEGGAEARVEGDFVRVKNLVEGVEVTVKVSNKE</sequence>
<protein>
    <recommendedName>
        <fullName evidence="10">Endoglycoceramidase</fullName>
    </recommendedName>
</protein>
<dbReference type="Gene3D" id="3.20.20.80">
    <property type="entry name" value="Glycosidases"/>
    <property type="match status" value="1"/>
</dbReference>
<name>A0A9W6ZWX5_9STRA</name>
<dbReference type="Proteomes" id="UP001165082">
    <property type="component" value="Unassembled WGS sequence"/>
</dbReference>
<evidence type="ECO:0000313" key="8">
    <source>
        <dbReference type="EMBL" id="GMH58852.1"/>
    </source>
</evidence>
<keyword evidence="9" id="KW-1185">Reference proteome</keyword>
<accession>A0A9W6ZWX5</accession>
<evidence type="ECO:0000256" key="3">
    <source>
        <dbReference type="ARBA" id="ARBA00023295"/>
    </source>
</evidence>
<comment type="similarity">
    <text evidence="1 4">Belongs to the glycosyl hydrolase 5 (cellulase A) family.</text>
</comment>
<feature type="domain" description="Glycoside hydrolase family 5 C-terminal" evidence="7">
    <location>
        <begin position="410"/>
        <end position="494"/>
    </location>
</feature>
<keyword evidence="2 4" id="KW-0378">Hydrolase</keyword>
<evidence type="ECO:0000259" key="6">
    <source>
        <dbReference type="Pfam" id="PF00150"/>
    </source>
</evidence>
<dbReference type="InterPro" id="IPR013780">
    <property type="entry name" value="Glyco_hydro_b"/>
</dbReference>
<dbReference type="GO" id="GO:0016042">
    <property type="term" value="P:lipid catabolic process"/>
    <property type="evidence" value="ECO:0007669"/>
    <property type="project" value="UniProtKB-ARBA"/>
</dbReference>
<organism evidence="8 9">
    <name type="scientific">Triparma retinervis</name>
    <dbReference type="NCBI Taxonomy" id="2557542"/>
    <lineage>
        <taxon>Eukaryota</taxon>
        <taxon>Sar</taxon>
        <taxon>Stramenopiles</taxon>
        <taxon>Ochrophyta</taxon>
        <taxon>Bolidophyceae</taxon>
        <taxon>Parmales</taxon>
        <taxon>Triparmaceae</taxon>
        <taxon>Triparma</taxon>
    </lineage>
</organism>
<dbReference type="GO" id="GO:0000272">
    <property type="term" value="P:polysaccharide catabolic process"/>
    <property type="evidence" value="ECO:0007669"/>
    <property type="project" value="InterPro"/>
</dbReference>
<feature type="domain" description="Glycoside hydrolase family 5" evidence="6">
    <location>
        <begin position="30"/>
        <end position="128"/>
    </location>
</feature>
<dbReference type="PANTHER" id="PTHR31308">
    <property type="match status" value="1"/>
</dbReference>
<proteinExistence type="inferred from homology"/>
<comment type="caution">
    <text evidence="8">The sequence shown here is derived from an EMBL/GenBank/DDBJ whole genome shotgun (WGS) entry which is preliminary data.</text>
</comment>
<evidence type="ECO:0000256" key="2">
    <source>
        <dbReference type="ARBA" id="ARBA00022801"/>
    </source>
</evidence>
<feature type="signal peptide" evidence="5">
    <location>
        <begin position="1"/>
        <end position="16"/>
    </location>
</feature>
<evidence type="ECO:0000259" key="7">
    <source>
        <dbReference type="Pfam" id="PF18564"/>
    </source>
</evidence>
<dbReference type="PROSITE" id="PS51257">
    <property type="entry name" value="PROKAR_LIPOPROTEIN"/>
    <property type="match status" value="1"/>
</dbReference>
<dbReference type="GO" id="GO:0004553">
    <property type="term" value="F:hydrolase activity, hydrolyzing O-glycosyl compounds"/>
    <property type="evidence" value="ECO:0007669"/>
    <property type="project" value="InterPro"/>
</dbReference>
<dbReference type="InterPro" id="IPR001547">
    <property type="entry name" value="Glyco_hydro_5"/>
</dbReference>
<dbReference type="SUPFAM" id="SSF51445">
    <property type="entry name" value="(Trans)glycosidases"/>
    <property type="match status" value="1"/>
</dbReference>
<dbReference type="Pfam" id="PF18564">
    <property type="entry name" value="Glyco_hydro_5_C"/>
    <property type="match status" value="1"/>
</dbReference>
<evidence type="ECO:0000313" key="9">
    <source>
        <dbReference type="Proteomes" id="UP001165082"/>
    </source>
</evidence>
<dbReference type="Pfam" id="PF00150">
    <property type="entry name" value="Cellulase"/>
    <property type="match status" value="2"/>
</dbReference>
<reference evidence="8" key="1">
    <citation type="submission" date="2022-07" db="EMBL/GenBank/DDBJ databases">
        <title>Genome analysis of Parmales, a sister group of diatoms, reveals the evolutionary specialization of diatoms from phago-mixotrophs to photoautotrophs.</title>
        <authorList>
            <person name="Ban H."/>
            <person name="Sato S."/>
            <person name="Yoshikawa S."/>
            <person name="Kazumasa Y."/>
            <person name="Nakamura Y."/>
            <person name="Ichinomiya M."/>
            <person name="Saitoh K."/>
            <person name="Sato N."/>
            <person name="Blanc-Mathieu R."/>
            <person name="Endo H."/>
            <person name="Kuwata A."/>
            <person name="Ogata H."/>
        </authorList>
    </citation>
    <scope>NUCLEOTIDE SEQUENCE</scope>
</reference>
<dbReference type="Gene3D" id="2.60.40.1180">
    <property type="entry name" value="Golgi alpha-mannosidase II"/>
    <property type="match status" value="1"/>
</dbReference>
<dbReference type="InterPro" id="IPR017853">
    <property type="entry name" value="GH"/>
</dbReference>